<proteinExistence type="predicted"/>
<name>X1J6U6_9ZZZZ</name>
<feature type="non-terminal residue" evidence="1">
    <location>
        <position position="1"/>
    </location>
</feature>
<dbReference type="AlphaFoldDB" id="X1J6U6"/>
<dbReference type="EMBL" id="BARU01025356">
    <property type="protein sequence ID" value="GAH65463.1"/>
    <property type="molecule type" value="Genomic_DNA"/>
</dbReference>
<sequence length="56" mass="6327">FVRWEDETINPERTVNLMADMALIATYELAPTPTKHLLTVDSTPIQGVPFTIEQVI</sequence>
<protein>
    <submittedName>
        <fullName evidence="1">Uncharacterized protein</fullName>
    </submittedName>
</protein>
<gene>
    <name evidence="1" type="ORF">S03H2_40864</name>
</gene>
<comment type="caution">
    <text evidence="1">The sequence shown here is derived from an EMBL/GenBank/DDBJ whole genome shotgun (WGS) entry which is preliminary data.</text>
</comment>
<organism evidence="1">
    <name type="scientific">marine sediment metagenome</name>
    <dbReference type="NCBI Taxonomy" id="412755"/>
    <lineage>
        <taxon>unclassified sequences</taxon>
        <taxon>metagenomes</taxon>
        <taxon>ecological metagenomes</taxon>
    </lineage>
</organism>
<reference evidence="1" key="1">
    <citation type="journal article" date="2014" name="Front. Microbiol.">
        <title>High frequency of phylogenetically diverse reductive dehalogenase-homologous genes in deep subseafloor sedimentary metagenomes.</title>
        <authorList>
            <person name="Kawai M."/>
            <person name="Futagami T."/>
            <person name="Toyoda A."/>
            <person name="Takaki Y."/>
            <person name="Nishi S."/>
            <person name="Hori S."/>
            <person name="Arai W."/>
            <person name="Tsubouchi T."/>
            <person name="Morono Y."/>
            <person name="Uchiyama I."/>
            <person name="Ito T."/>
            <person name="Fujiyama A."/>
            <person name="Inagaki F."/>
            <person name="Takami H."/>
        </authorList>
    </citation>
    <scope>NUCLEOTIDE SEQUENCE</scope>
    <source>
        <strain evidence="1">Expedition CK06-06</strain>
    </source>
</reference>
<evidence type="ECO:0000313" key="1">
    <source>
        <dbReference type="EMBL" id="GAH65463.1"/>
    </source>
</evidence>
<accession>X1J6U6</accession>